<name>A0A0P6XFA6_9CHLR</name>
<dbReference type="OrthoDB" id="9822979at2"/>
<keyword evidence="1" id="KW-1133">Transmembrane helix</keyword>
<dbReference type="EMBL" id="LGKP01000032">
    <property type="protein sequence ID" value="KPL81934.1"/>
    <property type="molecule type" value="Genomic_DNA"/>
</dbReference>
<evidence type="ECO:0000256" key="1">
    <source>
        <dbReference type="SAM" id="Phobius"/>
    </source>
</evidence>
<sequence>MKCPKCQKLVPDRSRCVECGFPFYVQLDEAAVAHLATHPGGESVRLPSGRYISIPTDHNLEPTIMPLTRAQKNKHLLIALASLAALFVAMLIVGYLIKLGDFGFILAFVGILGLAAGWMLVAHLLDFFNGVAEVYIDRLIETQRYRFKHQQSKAHYYGYFEQLGRVNISANDHYAAIPGALYRLSYGKASQRLLDMVQVDGSF</sequence>
<feature type="transmembrane region" description="Helical" evidence="1">
    <location>
        <begin position="103"/>
        <end position="125"/>
    </location>
</feature>
<protein>
    <submittedName>
        <fullName evidence="2">Uncharacterized protein</fullName>
    </submittedName>
</protein>
<accession>A0A0P6XFA6</accession>
<reference evidence="2 3" key="1">
    <citation type="submission" date="2015-07" db="EMBL/GenBank/DDBJ databases">
        <title>Whole genome sequence of Herpetosiphon geysericola DSM 7119.</title>
        <authorList>
            <person name="Hemp J."/>
            <person name="Ward L.M."/>
            <person name="Pace L.A."/>
            <person name="Fischer W.W."/>
        </authorList>
    </citation>
    <scope>NUCLEOTIDE SEQUENCE [LARGE SCALE GENOMIC DNA]</scope>
    <source>
        <strain evidence="2 3">DSM 7119</strain>
    </source>
</reference>
<dbReference type="RefSeq" id="WP_054536283.1">
    <property type="nucleotide sequence ID" value="NZ_LGKP01000032.1"/>
</dbReference>
<evidence type="ECO:0000313" key="3">
    <source>
        <dbReference type="Proteomes" id="UP000050277"/>
    </source>
</evidence>
<gene>
    <name evidence="2" type="ORF">SE18_20255</name>
</gene>
<comment type="caution">
    <text evidence="2">The sequence shown here is derived from an EMBL/GenBank/DDBJ whole genome shotgun (WGS) entry which is preliminary data.</text>
</comment>
<keyword evidence="1" id="KW-0812">Transmembrane</keyword>
<evidence type="ECO:0000313" key="2">
    <source>
        <dbReference type="EMBL" id="KPL81934.1"/>
    </source>
</evidence>
<dbReference type="STRING" id="70996.SE18_20255"/>
<dbReference type="Proteomes" id="UP000050277">
    <property type="component" value="Unassembled WGS sequence"/>
</dbReference>
<keyword evidence="3" id="KW-1185">Reference proteome</keyword>
<dbReference type="AlphaFoldDB" id="A0A0P6XFA6"/>
<keyword evidence="1" id="KW-0472">Membrane</keyword>
<organism evidence="2 3">
    <name type="scientific">Herpetosiphon geysericola</name>
    <dbReference type="NCBI Taxonomy" id="70996"/>
    <lineage>
        <taxon>Bacteria</taxon>
        <taxon>Bacillati</taxon>
        <taxon>Chloroflexota</taxon>
        <taxon>Chloroflexia</taxon>
        <taxon>Herpetosiphonales</taxon>
        <taxon>Herpetosiphonaceae</taxon>
        <taxon>Herpetosiphon</taxon>
    </lineage>
</organism>
<proteinExistence type="predicted"/>
<feature type="transmembrane region" description="Helical" evidence="1">
    <location>
        <begin position="76"/>
        <end position="97"/>
    </location>
</feature>